<evidence type="ECO:0000259" key="2">
    <source>
        <dbReference type="PROSITE" id="PS50011"/>
    </source>
</evidence>
<dbReference type="EMBL" id="CP119078">
    <property type="protein sequence ID" value="WED42606.1"/>
    <property type="molecule type" value="Genomic_DNA"/>
</dbReference>
<sequence length="391" mass="44785">MAHHINLINLDTESHALLAKLLSSSNKNSFEAGSYQIDDKEIILSHKIIKHLNSNSTKNVYEVLDNEVYAKGCFGELYLSLVTLSFEEEKLLVKIKPEDKQRLVKAQQLKYVSRESAEKEAKNLRTIGFFHSKPLSSDENQTYITMRRLPGVPLIKLIEDNKLTIQERYFLTKALVVALKEQIFEQGLIHRDINPGNILIDDKFVARFIDLAFAITKNFDDSKEHHGAIPYAAPECYSLYEWSTVKTDIYALGRVLMLLWGDDMYVNSDYRPTDVLITAKYPSFGTLFSRMEEIPSCHAEIKALLRSMLYCDQVDRPDLDEILSILLSFANKLDPIPNPNKPKKISAPTVNANKAEPIEDNYSSTEKVERSTWYEDDDSQGYNDYYGFNNS</sequence>
<protein>
    <submittedName>
        <fullName evidence="3">Protein kinase</fullName>
    </submittedName>
</protein>
<keyword evidence="3" id="KW-0418">Kinase</keyword>
<dbReference type="PANTHER" id="PTHR44167:SF24">
    <property type="entry name" value="SERINE_THREONINE-PROTEIN KINASE CHK2"/>
    <property type="match status" value="1"/>
</dbReference>
<accession>A0ABY8ATD9</accession>
<evidence type="ECO:0000313" key="4">
    <source>
        <dbReference type="Proteomes" id="UP001222087"/>
    </source>
</evidence>
<dbReference type="PANTHER" id="PTHR44167">
    <property type="entry name" value="OVARIAN-SPECIFIC SERINE/THREONINE-PROTEIN KINASE LOK-RELATED"/>
    <property type="match status" value="1"/>
</dbReference>
<dbReference type="InterPro" id="IPR000719">
    <property type="entry name" value="Prot_kinase_dom"/>
</dbReference>
<proteinExistence type="predicted"/>
<feature type="region of interest" description="Disordered" evidence="1">
    <location>
        <begin position="340"/>
        <end position="391"/>
    </location>
</feature>
<dbReference type="Pfam" id="PF00069">
    <property type="entry name" value="Pkinase"/>
    <property type="match status" value="1"/>
</dbReference>
<dbReference type="GO" id="GO:0016301">
    <property type="term" value="F:kinase activity"/>
    <property type="evidence" value="ECO:0007669"/>
    <property type="project" value="UniProtKB-KW"/>
</dbReference>
<keyword evidence="4" id="KW-1185">Reference proteome</keyword>
<dbReference type="RefSeq" id="WP_275088429.1">
    <property type="nucleotide sequence ID" value="NZ_CP119078.1"/>
</dbReference>
<gene>
    <name evidence="3" type="ORF">PXX05_11900</name>
</gene>
<dbReference type="PROSITE" id="PS50011">
    <property type="entry name" value="PROTEIN_KINASE_DOM"/>
    <property type="match status" value="1"/>
</dbReference>
<dbReference type="SUPFAM" id="SSF56112">
    <property type="entry name" value="Protein kinase-like (PK-like)"/>
    <property type="match status" value="1"/>
</dbReference>
<name>A0ABY8ATD9_9GAMM</name>
<dbReference type="Proteomes" id="UP001222087">
    <property type="component" value="Chromosome"/>
</dbReference>
<evidence type="ECO:0000256" key="1">
    <source>
        <dbReference type="SAM" id="MobiDB-lite"/>
    </source>
</evidence>
<dbReference type="InterPro" id="IPR011009">
    <property type="entry name" value="Kinase-like_dom_sf"/>
</dbReference>
<feature type="domain" description="Protein kinase" evidence="2">
    <location>
        <begin position="63"/>
        <end position="330"/>
    </location>
</feature>
<keyword evidence="3" id="KW-0808">Transferase</keyword>
<organism evidence="3 4">
    <name type="scientific">Legionella cardiaca</name>
    <dbReference type="NCBI Taxonomy" id="1071983"/>
    <lineage>
        <taxon>Bacteria</taxon>
        <taxon>Pseudomonadati</taxon>
        <taxon>Pseudomonadota</taxon>
        <taxon>Gammaproteobacteria</taxon>
        <taxon>Legionellales</taxon>
        <taxon>Legionellaceae</taxon>
        <taxon>Legionella</taxon>
    </lineage>
</organism>
<dbReference type="Gene3D" id="1.10.510.10">
    <property type="entry name" value="Transferase(Phosphotransferase) domain 1"/>
    <property type="match status" value="1"/>
</dbReference>
<evidence type="ECO:0000313" key="3">
    <source>
        <dbReference type="EMBL" id="WED42606.1"/>
    </source>
</evidence>
<reference evidence="3 4" key="1">
    <citation type="submission" date="2023-02" db="EMBL/GenBank/DDBJ databases">
        <title>Genome Sequence of L. cardiaca H63T.</title>
        <authorList>
            <person name="Lopez A.E."/>
            <person name="Cianciotto N.P."/>
        </authorList>
    </citation>
    <scope>NUCLEOTIDE SEQUENCE [LARGE SCALE GENOMIC DNA]</scope>
    <source>
        <strain evidence="3 4">H63</strain>
    </source>
</reference>